<evidence type="ECO:0000256" key="2">
    <source>
        <dbReference type="ARBA" id="ARBA00022801"/>
    </source>
</evidence>
<dbReference type="RefSeq" id="WP_344259777.1">
    <property type="nucleotide sequence ID" value="NZ_BAAAMJ010000010.1"/>
</dbReference>
<feature type="transmembrane region" description="Helical" evidence="4">
    <location>
        <begin position="74"/>
        <end position="93"/>
    </location>
</feature>
<evidence type="ECO:0000313" key="6">
    <source>
        <dbReference type="EMBL" id="GAA1906443.1"/>
    </source>
</evidence>
<feature type="domain" description="Calcineurin-like phosphoesterase" evidence="5">
    <location>
        <begin position="200"/>
        <end position="361"/>
    </location>
</feature>
<name>A0ABP5A8V8_9ACTN</name>
<feature type="transmembrane region" description="Helical" evidence="4">
    <location>
        <begin position="153"/>
        <end position="173"/>
    </location>
</feature>
<keyword evidence="1" id="KW-0479">Metal-binding</keyword>
<dbReference type="Gene3D" id="3.60.21.10">
    <property type="match status" value="1"/>
</dbReference>
<evidence type="ECO:0000259" key="5">
    <source>
        <dbReference type="Pfam" id="PF00149"/>
    </source>
</evidence>
<sequence length="420" mass="44985">MRIVFLAVVLGLLALIHWYLWKRLVRDVSRPGSVFRRAGTLLILLFPLLMLTFFAGRALGLPFAVEQVIAWPGAYWFVVMLYLGLALLAGEIVRPLLLRALERRALDDAGRLSRPGLTGTEAEAEAPAVSAEEKTGTGDEAQDGPASPERRLFVARAIAIGAGAVAVGTVGYGSHAARQLTTKHVPVQLAGLPRAAHGYRIAVVSDIHLSSLLGASHCRRVVDVVNRTGADLVAVVGDLVDAGVEDLRSAAAPLAELSSRDGTFFVTGNHEYYVGAEQWLDHLRNLGMVVLENERREMPYFDLAGVNDVAGEDSGQGPDFTAALGDRDRRRTSVLLAHQPVLIHDAVEHGVDLQLSGHTHGGQLWPGNALAALANPTLEGLERYGDTQLYVTRGAGTWGPPVRVGAEPDITVVELSSPQA</sequence>
<protein>
    <submittedName>
        <fullName evidence="6">Metallophosphoesterase</fullName>
    </submittedName>
</protein>
<feature type="transmembrane region" description="Helical" evidence="4">
    <location>
        <begin position="6"/>
        <end position="22"/>
    </location>
</feature>
<evidence type="ECO:0000313" key="7">
    <source>
        <dbReference type="Proteomes" id="UP001501303"/>
    </source>
</evidence>
<dbReference type="PANTHER" id="PTHR31302:SF31">
    <property type="entry name" value="PHOSPHODIESTERASE YAEI"/>
    <property type="match status" value="1"/>
</dbReference>
<keyword evidence="4" id="KW-0812">Transmembrane</keyword>
<evidence type="ECO:0000256" key="1">
    <source>
        <dbReference type="ARBA" id="ARBA00022723"/>
    </source>
</evidence>
<feature type="transmembrane region" description="Helical" evidence="4">
    <location>
        <begin position="34"/>
        <end position="54"/>
    </location>
</feature>
<feature type="region of interest" description="Disordered" evidence="3">
    <location>
        <begin position="112"/>
        <end position="147"/>
    </location>
</feature>
<dbReference type="InterPro" id="IPR004843">
    <property type="entry name" value="Calcineurin-like_PHP"/>
</dbReference>
<reference evidence="7" key="1">
    <citation type="journal article" date="2019" name="Int. J. Syst. Evol. Microbiol.">
        <title>The Global Catalogue of Microorganisms (GCM) 10K type strain sequencing project: providing services to taxonomists for standard genome sequencing and annotation.</title>
        <authorList>
            <consortium name="The Broad Institute Genomics Platform"/>
            <consortium name="The Broad Institute Genome Sequencing Center for Infectious Disease"/>
            <person name="Wu L."/>
            <person name="Ma J."/>
        </authorList>
    </citation>
    <scope>NUCLEOTIDE SEQUENCE [LARGE SCALE GENOMIC DNA]</scope>
    <source>
        <strain evidence="7">JCM 13581</strain>
    </source>
</reference>
<organism evidence="6 7">
    <name type="scientific">Streptomyces sodiiphilus</name>
    <dbReference type="NCBI Taxonomy" id="226217"/>
    <lineage>
        <taxon>Bacteria</taxon>
        <taxon>Bacillati</taxon>
        <taxon>Actinomycetota</taxon>
        <taxon>Actinomycetes</taxon>
        <taxon>Kitasatosporales</taxon>
        <taxon>Streptomycetaceae</taxon>
        <taxon>Streptomyces</taxon>
    </lineage>
</organism>
<dbReference type="InterPro" id="IPR029052">
    <property type="entry name" value="Metallo-depent_PP-like"/>
</dbReference>
<dbReference type="PANTHER" id="PTHR31302">
    <property type="entry name" value="TRANSMEMBRANE PROTEIN WITH METALLOPHOSPHOESTERASE DOMAIN-RELATED"/>
    <property type="match status" value="1"/>
</dbReference>
<keyword evidence="4" id="KW-0472">Membrane</keyword>
<dbReference type="CDD" id="cd07385">
    <property type="entry name" value="MPP_YkuE_C"/>
    <property type="match status" value="1"/>
</dbReference>
<accession>A0ABP5A8V8</accession>
<keyword evidence="7" id="KW-1185">Reference proteome</keyword>
<evidence type="ECO:0000256" key="4">
    <source>
        <dbReference type="SAM" id="Phobius"/>
    </source>
</evidence>
<dbReference type="Proteomes" id="UP001501303">
    <property type="component" value="Unassembled WGS sequence"/>
</dbReference>
<evidence type="ECO:0000256" key="3">
    <source>
        <dbReference type="SAM" id="MobiDB-lite"/>
    </source>
</evidence>
<dbReference type="SUPFAM" id="SSF56300">
    <property type="entry name" value="Metallo-dependent phosphatases"/>
    <property type="match status" value="1"/>
</dbReference>
<proteinExistence type="predicted"/>
<comment type="caution">
    <text evidence="6">The sequence shown here is derived from an EMBL/GenBank/DDBJ whole genome shotgun (WGS) entry which is preliminary data.</text>
</comment>
<gene>
    <name evidence="6" type="ORF">GCM10009716_15540</name>
</gene>
<keyword evidence="2" id="KW-0378">Hydrolase</keyword>
<keyword evidence="4" id="KW-1133">Transmembrane helix</keyword>
<dbReference type="Pfam" id="PF00149">
    <property type="entry name" value="Metallophos"/>
    <property type="match status" value="1"/>
</dbReference>
<dbReference type="EMBL" id="BAAAMJ010000010">
    <property type="protein sequence ID" value="GAA1906443.1"/>
    <property type="molecule type" value="Genomic_DNA"/>
</dbReference>
<dbReference type="InterPro" id="IPR051158">
    <property type="entry name" value="Metallophosphoesterase_sf"/>
</dbReference>